<name>A0A8S1MAW1_9CILI</name>
<dbReference type="AlphaFoldDB" id="A0A8S1MAW1"/>
<comment type="caution">
    <text evidence="1">The sequence shown here is derived from an EMBL/GenBank/DDBJ whole genome shotgun (WGS) entry which is preliminary data.</text>
</comment>
<evidence type="ECO:0000313" key="2">
    <source>
        <dbReference type="Proteomes" id="UP000692954"/>
    </source>
</evidence>
<dbReference type="EMBL" id="CAJJDN010000034">
    <property type="protein sequence ID" value="CAD8075872.1"/>
    <property type="molecule type" value="Genomic_DNA"/>
</dbReference>
<protein>
    <submittedName>
        <fullName evidence="1">Uncharacterized protein</fullName>
    </submittedName>
</protein>
<keyword evidence="2" id="KW-1185">Reference proteome</keyword>
<accession>A0A8S1MAW1</accession>
<organism evidence="1 2">
    <name type="scientific">Paramecium sonneborni</name>
    <dbReference type="NCBI Taxonomy" id="65129"/>
    <lineage>
        <taxon>Eukaryota</taxon>
        <taxon>Sar</taxon>
        <taxon>Alveolata</taxon>
        <taxon>Ciliophora</taxon>
        <taxon>Intramacronucleata</taxon>
        <taxon>Oligohymenophorea</taxon>
        <taxon>Peniculida</taxon>
        <taxon>Parameciidae</taxon>
        <taxon>Paramecium</taxon>
    </lineage>
</organism>
<proteinExistence type="predicted"/>
<reference evidence="1" key="1">
    <citation type="submission" date="2021-01" db="EMBL/GenBank/DDBJ databases">
        <authorList>
            <consortium name="Genoscope - CEA"/>
            <person name="William W."/>
        </authorList>
    </citation>
    <scope>NUCLEOTIDE SEQUENCE</scope>
</reference>
<gene>
    <name evidence="1" type="ORF">PSON_ATCC_30995.1.T0340063</name>
</gene>
<evidence type="ECO:0000313" key="1">
    <source>
        <dbReference type="EMBL" id="CAD8075872.1"/>
    </source>
</evidence>
<dbReference type="Proteomes" id="UP000692954">
    <property type="component" value="Unassembled WGS sequence"/>
</dbReference>
<sequence length="100" mass="12333">MFLNQINNQISQPIIMQELYEQNIHFYTELENDVEKIFQEFQQESQRKSINKEKYQEYIQFLMMAHQKINQEQKKVDAIELNQIKKKGIKKTIKKNYYKK</sequence>